<reference evidence="1" key="1">
    <citation type="submission" date="2021-02" db="EMBL/GenBank/DDBJ databases">
        <authorList>
            <person name="Nowell W R."/>
        </authorList>
    </citation>
    <scope>NUCLEOTIDE SEQUENCE</scope>
</reference>
<evidence type="ECO:0000313" key="1">
    <source>
        <dbReference type="EMBL" id="CAF4960461.1"/>
    </source>
</evidence>
<gene>
    <name evidence="1" type="ORF">SMN809_LOCUS54594</name>
</gene>
<dbReference type="AlphaFoldDB" id="A0A8S3DF68"/>
<comment type="caution">
    <text evidence="1">The sequence shown here is derived from an EMBL/GenBank/DDBJ whole genome shotgun (WGS) entry which is preliminary data.</text>
</comment>
<proteinExistence type="predicted"/>
<evidence type="ECO:0000313" key="2">
    <source>
        <dbReference type="Proteomes" id="UP000676336"/>
    </source>
</evidence>
<feature type="non-terminal residue" evidence="1">
    <location>
        <position position="1"/>
    </location>
</feature>
<sequence length="79" mass="8919">KNHKCLCQYRRRAHSSLSLTNSTSTNLLGKPTSFIQPASATPDQLRYAKIKQIPSTKRLDKDYLAGEFRTIVTLKSLPN</sequence>
<accession>A0A8S3DF68</accession>
<protein>
    <submittedName>
        <fullName evidence="1">Uncharacterized protein</fullName>
    </submittedName>
</protein>
<dbReference type="EMBL" id="CAJOBI010190744">
    <property type="protein sequence ID" value="CAF4960461.1"/>
    <property type="molecule type" value="Genomic_DNA"/>
</dbReference>
<name>A0A8S3DF68_9BILA</name>
<dbReference type="Proteomes" id="UP000676336">
    <property type="component" value="Unassembled WGS sequence"/>
</dbReference>
<organism evidence="1 2">
    <name type="scientific">Rotaria magnacalcarata</name>
    <dbReference type="NCBI Taxonomy" id="392030"/>
    <lineage>
        <taxon>Eukaryota</taxon>
        <taxon>Metazoa</taxon>
        <taxon>Spiralia</taxon>
        <taxon>Gnathifera</taxon>
        <taxon>Rotifera</taxon>
        <taxon>Eurotatoria</taxon>
        <taxon>Bdelloidea</taxon>
        <taxon>Philodinida</taxon>
        <taxon>Philodinidae</taxon>
        <taxon>Rotaria</taxon>
    </lineage>
</organism>